<keyword evidence="2" id="KW-0732">Signal</keyword>
<reference evidence="3 4" key="1">
    <citation type="journal article" date="2018" name="Nat. Genet.">
        <title>The Rosa genome provides new insights in the design of modern roses.</title>
        <authorList>
            <person name="Bendahmane M."/>
        </authorList>
    </citation>
    <scope>NUCLEOTIDE SEQUENCE [LARGE SCALE GENOMIC DNA]</scope>
    <source>
        <strain evidence="4">cv. Old Blush</strain>
    </source>
</reference>
<protein>
    <submittedName>
        <fullName evidence="3">Putative transcription factor WRKY family</fullName>
    </submittedName>
</protein>
<keyword evidence="4" id="KW-1185">Reference proteome</keyword>
<comment type="caution">
    <text evidence="3">The sequence shown here is derived from an EMBL/GenBank/DDBJ whole genome shotgun (WGS) entry which is preliminary data.</text>
</comment>
<dbReference type="AlphaFoldDB" id="A0A2P6PGE2"/>
<evidence type="ECO:0000256" key="1">
    <source>
        <dbReference type="SAM" id="MobiDB-lite"/>
    </source>
</evidence>
<dbReference type="Gene3D" id="2.20.25.80">
    <property type="entry name" value="WRKY domain"/>
    <property type="match status" value="1"/>
</dbReference>
<proteinExistence type="predicted"/>
<dbReference type="InterPro" id="IPR036576">
    <property type="entry name" value="WRKY_dom_sf"/>
</dbReference>
<evidence type="ECO:0000256" key="2">
    <source>
        <dbReference type="SAM" id="SignalP"/>
    </source>
</evidence>
<dbReference type="GO" id="GO:0003700">
    <property type="term" value="F:DNA-binding transcription factor activity"/>
    <property type="evidence" value="ECO:0007669"/>
    <property type="project" value="InterPro"/>
</dbReference>
<evidence type="ECO:0000313" key="4">
    <source>
        <dbReference type="Proteomes" id="UP000238479"/>
    </source>
</evidence>
<name>A0A2P6PGE2_ROSCH</name>
<gene>
    <name evidence="3" type="ORF">RchiOBHm_Chr7g0234391</name>
</gene>
<dbReference type="GO" id="GO:0043565">
    <property type="term" value="F:sequence-specific DNA binding"/>
    <property type="evidence" value="ECO:0007669"/>
    <property type="project" value="InterPro"/>
</dbReference>
<organism evidence="3 4">
    <name type="scientific">Rosa chinensis</name>
    <name type="common">China rose</name>
    <dbReference type="NCBI Taxonomy" id="74649"/>
    <lineage>
        <taxon>Eukaryota</taxon>
        <taxon>Viridiplantae</taxon>
        <taxon>Streptophyta</taxon>
        <taxon>Embryophyta</taxon>
        <taxon>Tracheophyta</taxon>
        <taxon>Spermatophyta</taxon>
        <taxon>Magnoliopsida</taxon>
        <taxon>eudicotyledons</taxon>
        <taxon>Gunneridae</taxon>
        <taxon>Pentapetalae</taxon>
        <taxon>rosids</taxon>
        <taxon>fabids</taxon>
        <taxon>Rosales</taxon>
        <taxon>Rosaceae</taxon>
        <taxon>Rosoideae</taxon>
        <taxon>Rosoideae incertae sedis</taxon>
        <taxon>Rosa</taxon>
    </lineage>
</organism>
<dbReference type="Gramene" id="PRQ21005">
    <property type="protein sequence ID" value="PRQ21005"/>
    <property type="gene ID" value="RchiOBHm_Chr7g0234391"/>
</dbReference>
<dbReference type="SUPFAM" id="SSF118290">
    <property type="entry name" value="WRKY DNA-binding domain"/>
    <property type="match status" value="1"/>
</dbReference>
<dbReference type="Proteomes" id="UP000238479">
    <property type="component" value="Chromosome 7"/>
</dbReference>
<accession>A0A2P6PGE2</accession>
<feature type="signal peptide" evidence="2">
    <location>
        <begin position="1"/>
        <end position="21"/>
    </location>
</feature>
<sequence>MIHFCLIECLCKILISNSVFCKEEVFQVGWKEEVGTSLKELSDISHSEQRSQPSSLTVDKPNDDGYNWRKYGQKQELL</sequence>
<dbReference type="EMBL" id="PDCK01000045">
    <property type="protein sequence ID" value="PRQ21005.1"/>
    <property type="molecule type" value="Genomic_DNA"/>
</dbReference>
<feature type="chain" id="PRO_5015197209" evidence="2">
    <location>
        <begin position="22"/>
        <end position="78"/>
    </location>
</feature>
<dbReference type="STRING" id="74649.A0A2P6PGE2"/>
<evidence type="ECO:0000313" key="3">
    <source>
        <dbReference type="EMBL" id="PRQ21005.1"/>
    </source>
</evidence>
<feature type="region of interest" description="Disordered" evidence="1">
    <location>
        <begin position="43"/>
        <end position="68"/>
    </location>
</feature>